<dbReference type="CDD" id="cd00096">
    <property type="entry name" value="Ig"/>
    <property type="match status" value="1"/>
</dbReference>
<dbReference type="FunFam" id="1.10.510.10:FF:000200">
    <property type="entry name" value="inactive tyrosine-protein kinase 7"/>
    <property type="match status" value="1"/>
</dbReference>
<dbReference type="PROSITE" id="PS00109">
    <property type="entry name" value="PROTEIN_KINASE_TYR"/>
    <property type="match status" value="1"/>
</dbReference>
<dbReference type="Proteomes" id="UP000694429">
    <property type="component" value="Chromosome 12"/>
</dbReference>
<feature type="binding site" evidence="11">
    <location>
        <begin position="746"/>
        <end position="752"/>
    </location>
    <ligand>
        <name>ATP</name>
        <dbReference type="ChEBI" id="CHEBI:30616"/>
    </ligand>
</feature>
<dbReference type="InterPro" id="IPR013783">
    <property type="entry name" value="Ig-like_fold"/>
</dbReference>
<dbReference type="PROSITE" id="PS50011">
    <property type="entry name" value="PROTEIN_KINASE_DOM"/>
    <property type="match status" value="1"/>
</dbReference>
<feature type="region of interest" description="Disordered" evidence="13">
    <location>
        <begin position="606"/>
        <end position="627"/>
    </location>
</feature>
<dbReference type="Ensembl" id="ENSCAFT00040014031.1">
    <property type="protein sequence ID" value="ENSCAFP00040012143.1"/>
    <property type="gene ID" value="ENSCAFG00040007456.1"/>
</dbReference>
<feature type="region of interest" description="Disordered" evidence="13">
    <location>
        <begin position="920"/>
        <end position="940"/>
    </location>
</feature>
<evidence type="ECO:0000256" key="14">
    <source>
        <dbReference type="SAM" id="Phobius"/>
    </source>
</evidence>
<evidence type="ECO:0000256" key="6">
    <source>
        <dbReference type="ARBA" id="ARBA00023157"/>
    </source>
</evidence>
<dbReference type="FunFam" id="2.60.40.10:FF:000402">
    <property type="entry name" value="Protein tyrosine kinase 7 (inactive)"/>
    <property type="match status" value="1"/>
</dbReference>
<dbReference type="SUPFAM" id="SSF48726">
    <property type="entry name" value="Immunoglobulin"/>
    <property type="match status" value="5"/>
</dbReference>
<dbReference type="GO" id="GO:0016020">
    <property type="term" value="C:membrane"/>
    <property type="evidence" value="ECO:0007669"/>
    <property type="project" value="UniProtKB-SubCell"/>
</dbReference>
<protein>
    <submittedName>
        <fullName evidence="20">Protein tyrosine kinase 7 (inactive)</fullName>
    </submittedName>
</protein>
<dbReference type="Gene3D" id="1.10.510.10">
    <property type="entry name" value="Transferase(Phosphotransferase) domain 1"/>
    <property type="match status" value="1"/>
</dbReference>
<dbReference type="InterPro" id="IPR000719">
    <property type="entry name" value="Prot_kinase_dom"/>
</dbReference>
<dbReference type="FunFam" id="2.60.40.10:FF:000395">
    <property type="entry name" value="Protein tyrosine kinase 7 (inactive)"/>
    <property type="match status" value="1"/>
</dbReference>
<dbReference type="InterPro" id="IPR013098">
    <property type="entry name" value="Ig_I-set"/>
</dbReference>
<keyword evidence="15" id="KW-0732">Signal</keyword>
<dbReference type="FunFam" id="2.60.40.10:FF:000343">
    <property type="entry name" value="inactive tyrosine-protein kinase 7"/>
    <property type="match status" value="1"/>
</dbReference>
<feature type="signal peptide" evidence="15">
    <location>
        <begin position="1"/>
        <end position="30"/>
    </location>
</feature>
<dbReference type="Ensembl" id="ENSCAFT00030024168.1">
    <property type="protein sequence ID" value="ENSCAFP00030021075.1"/>
    <property type="gene ID" value="ENSCAFG00030012926.1"/>
</dbReference>
<dbReference type="PRINTS" id="PR00109">
    <property type="entry name" value="TYRKINASE"/>
</dbReference>
<evidence type="ECO:0000259" key="17">
    <source>
        <dbReference type="PROSITE" id="PS50835"/>
    </source>
</evidence>
<keyword evidence="11" id="KW-0067">ATP-binding</keyword>
<dbReference type="InterPro" id="IPR011009">
    <property type="entry name" value="Kinase-like_dom_sf"/>
</dbReference>
<dbReference type="InterPro" id="IPR001245">
    <property type="entry name" value="Ser-Thr/Tyr_kinase_cat_dom"/>
</dbReference>
<evidence type="ECO:0000313" key="22">
    <source>
        <dbReference type="Proteomes" id="UP000694542"/>
    </source>
</evidence>
<dbReference type="PIRSF" id="PIRSF000615">
    <property type="entry name" value="TyrPK_CSF1-R"/>
    <property type="match status" value="1"/>
</dbReference>
<evidence type="ECO:0000256" key="10">
    <source>
        <dbReference type="PIRSR" id="PIRSR000615-1"/>
    </source>
</evidence>
<evidence type="ECO:0000313" key="20">
    <source>
        <dbReference type="Ensembl" id="ENSCAFP00040012143.1"/>
    </source>
</evidence>
<feature type="domain" description="Ig-like" evidence="17">
    <location>
        <begin position="225"/>
        <end position="301"/>
    </location>
</feature>
<accession>A0A8C0RZX4</accession>
<dbReference type="SMART" id="SM00408">
    <property type="entry name" value="IGc2"/>
    <property type="match status" value="6"/>
</dbReference>
<evidence type="ECO:0000256" key="1">
    <source>
        <dbReference type="ARBA" id="ARBA00004479"/>
    </source>
</evidence>
<keyword evidence="3 14" id="KW-0812">Transmembrane</keyword>
<feature type="chain" id="PRO_5044673252" evidence="15">
    <location>
        <begin position="31"/>
        <end position="940"/>
    </location>
</feature>
<reference evidence="20" key="2">
    <citation type="submission" date="2018-10" db="EMBL/GenBank/DDBJ databases">
        <title>De novo assembly of a Great Dane genome.</title>
        <authorList>
            <person name="Kidd J.M."/>
            <person name="Pendleton A.L."/>
            <person name="Shen F."/>
            <person name="Emery S."/>
        </authorList>
    </citation>
    <scope>NUCLEOTIDE SEQUENCE [LARGE SCALE GENOMIC DNA]</scope>
    <source>
        <strain evidence="20">Great Dane</strain>
    </source>
</reference>
<dbReference type="SMART" id="SM00409">
    <property type="entry name" value="IG"/>
    <property type="match status" value="5"/>
</dbReference>
<dbReference type="Pfam" id="PF13927">
    <property type="entry name" value="Ig_3"/>
    <property type="match status" value="4"/>
</dbReference>
<name>A0A8C0RZX4_CANLF</name>
<keyword evidence="2" id="KW-0597">Phosphoprotein</keyword>
<evidence type="ECO:0000256" key="13">
    <source>
        <dbReference type="SAM" id="MobiDB-lite"/>
    </source>
</evidence>
<evidence type="ECO:0000313" key="21">
    <source>
        <dbReference type="Proteomes" id="UP000002254"/>
    </source>
</evidence>
<evidence type="ECO:0000256" key="11">
    <source>
        <dbReference type="PIRSR" id="PIRSR000615-2"/>
    </source>
</evidence>
<keyword evidence="12" id="KW-0460">Magnesium</keyword>
<evidence type="ECO:0000256" key="12">
    <source>
        <dbReference type="PIRSR" id="PIRSR000615-3"/>
    </source>
</evidence>
<dbReference type="PROSITE" id="PS50835">
    <property type="entry name" value="IG_LIKE"/>
    <property type="match status" value="5"/>
</dbReference>
<dbReference type="Proteomes" id="UP000002254">
    <property type="component" value="Chromosome 12"/>
</dbReference>
<dbReference type="CDD" id="cd05760">
    <property type="entry name" value="Ig2_PTK7"/>
    <property type="match status" value="1"/>
</dbReference>
<feature type="domain" description="Ig-like" evidence="17">
    <location>
        <begin position="128"/>
        <end position="218"/>
    </location>
</feature>
<dbReference type="AlphaFoldDB" id="A0A8C0RZX4"/>
<keyword evidence="5 14" id="KW-0472">Membrane</keyword>
<feature type="domain" description="Ig-like" evidence="17">
    <location>
        <begin position="462"/>
        <end position="550"/>
    </location>
</feature>
<keyword evidence="6" id="KW-1015">Disulfide bond</keyword>
<evidence type="ECO:0000256" key="3">
    <source>
        <dbReference type="ARBA" id="ARBA00022692"/>
    </source>
</evidence>
<dbReference type="InterPro" id="IPR008266">
    <property type="entry name" value="Tyr_kinase_AS"/>
</dbReference>
<dbReference type="PANTHER" id="PTHR45080:SF21">
    <property type="entry name" value="INACTIVE TYROSINE-PROTEIN KINASE 7"/>
    <property type="match status" value="1"/>
</dbReference>
<dbReference type="FunFam" id="3.30.200.20:FF:000167">
    <property type="entry name" value="Putative inactive tyrosine-protein kinase 7"/>
    <property type="match status" value="1"/>
</dbReference>
<dbReference type="GO" id="GO:0046872">
    <property type="term" value="F:metal ion binding"/>
    <property type="evidence" value="ECO:0007669"/>
    <property type="project" value="UniProtKB-KW"/>
</dbReference>
<feature type="domain" description="Ig-like" evidence="17">
    <location>
        <begin position="15"/>
        <end position="118"/>
    </location>
</feature>
<keyword evidence="4 14" id="KW-1133">Transmembrane helix</keyword>
<feature type="binding site" evidence="12">
    <location>
        <position position="805"/>
    </location>
    <ligand>
        <name>Mg(2+)</name>
        <dbReference type="ChEBI" id="CHEBI:18420"/>
    </ligand>
</feature>
<sequence length="940" mass="103636">MAAAPGTPSSLRRLPVLSVLLLPLLGGAQAAIVFIKEPSSQDALQGRRALLRCEVEAPGPVHVHWLLNGAPVQDTERRFTQGSSLSFAAVDRLQDSGAFQCVARDDSTGEEARSANASFNIKWIETGPVVLKYPASEAEIQPQTQVTLRCHIDGHPRPTYQWFRDGSPLSDGQSNHTVSSKERNLTLRPASPEHSGLYSCCAQNAFGQTCSSHNFTLSIADESFARVVLAPQDLVVARNEEAMFHCQFSAQPPPSLQWVFEDDTPITNRSRPPHLRRATVFANGSLLLTQVRPRNAGIYRCIGQGQRGPPVVLEATLHLAEIEDMLPFEPRVFTAGSEERVACLPPQGLPEPSVWWEHAGARLPTHGRVFQEGHELVFAGTAESDAGVYTCHAANLAGQRRQDVNITVANGSSLPEWVTDNAGTLHFSRVTRDDAGNYTCIASNGLQGQIRAHVQLTVAVFITFKVEPERTTVYQGHTALLRCEAQGDPKPLIQWKGKDRILDPTKLGPRMHIFQNGSLVIHDVAPEDSGRYTCIAGNSCNIKHTEAPLYVVDKPVLEESEGPGSPPPYKMIQTIGLSVGAAVAYIIAVLGLMFYCKKRCKAKRLQKQPEGEEPEMECLNGGPLQNGQPSAEIQEEVALTSLGSGPAATNKRHSTTDKMHFPRTSLQPITTLGKSEFGEVFLAKAQGLEEGVAETLVLVKSLQSRDEQQQLDFRREFEMFGKLNHANVVRLLGLCREAEPHYMVLEYVDLGDLKQFLRISQSKDEKLKSQPLSTKQKVALCTQVALGMEHLSNNRFVHKDLATRNCLVSAQRQVKVSALGLSKDVYNSEYYHFRQAWVPLRWMSPEAILEGDFSTKSDVWAFGVLMWEVFTHGEMPHSGQADDEVLADLQAGKARLPQPEGCPSKLYRLMQRCWALSPKDRPSFSEIANTLGDNPADNKP</sequence>
<dbReference type="InterPro" id="IPR003599">
    <property type="entry name" value="Ig_sub"/>
</dbReference>
<reference evidence="18 21" key="1">
    <citation type="journal article" date="2005" name="Nature">
        <title>Genome sequence, comparative analysis and haplotype structure of the domestic dog.</title>
        <authorList>
            <consortium name="Broad Sequencing Platform"/>
            <person name="Lindblad-Toh K."/>
            <person name="Wade C.M."/>
            <person name="Mikkelsen T.S."/>
            <person name="Karlsson E.K."/>
            <person name="Jaffe D.B."/>
            <person name="Kamal M."/>
            <person name="Clamp M."/>
            <person name="Chang J.L."/>
            <person name="Kulbokas E.J. III"/>
            <person name="Zody M.C."/>
            <person name="Mauceli E."/>
            <person name="Xie X."/>
            <person name="Breen M."/>
            <person name="Wayne R.K."/>
            <person name="Ostrander E.A."/>
            <person name="Ponting C.P."/>
            <person name="Galibert F."/>
            <person name="Smith D.R."/>
            <person name="DeJong P.J."/>
            <person name="Kirkness E."/>
            <person name="Alvarez P."/>
            <person name="Biagi T."/>
            <person name="Brockman W."/>
            <person name="Butler J."/>
            <person name="Chin C.W."/>
            <person name="Cook A."/>
            <person name="Cuff J."/>
            <person name="Daly M.J."/>
            <person name="DeCaprio D."/>
            <person name="Gnerre S."/>
            <person name="Grabherr M."/>
            <person name="Kellis M."/>
            <person name="Kleber M."/>
            <person name="Bardeleben C."/>
            <person name="Goodstadt L."/>
            <person name="Heger A."/>
            <person name="Hitte C."/>
            <person name="Kim L."/>
            <person name="Koepfli K.P."/>
            <person name="Parker H.G."/>
            <person name="Pollinger J.P."/>
            <person name="Searle S.M."/>
            <person name="Sutter N.B."/>
            <person name="Thomas R."/>
            <person name="Webber C."/>
            <person name="Baldwin J."/>
            <person name="Abebe A."/>
            <person name="Abouelleil A."/>
            <person name="Aftuck L."/>
            <person name="Ait-Zahra M."/>
            <person name="Aldredge T."/>
            <person name="Allen N."/>
            <person name="An P."/>
            <person name="Anderson S."/>
            <person name="Antoine C."/>
            <person name="Arachchi H."/>
            <person name="Aslam A."/>
            <person name="Ayotte L."/>
            <person name="Bachantsang P."/>
            <person name="Barry A."/>
            <person name="Bayul T."/>
            <person name="Benamara M."/>
            <person name="Berlin A."/>
            <person name="Bessette D."/>
            <person name="Blitshteyn B."/>
            <person name="Bloom T."/>
            <person name="Blye J."/>
            <person name="Boguslavskiy L."/>
            <person name="Bonnet C."/>
            <person name="Boukhgalter B."/>
            <person name="Brown A."/>
            <person name="Cahill P."/>
            <person name="Calixte N."/>
            <person name="Camarata J."/>
            <person name="Cheshatsang Y."/>
            <person name="Chu J."/>
            <person name="Citroen M."/>
            <person name="Collymore A."/>
            <person name="Cooke P."/>
            <person name="Dawoe T."/>
            <person name="Daza R."/>
            <person name="Decktor K."/>
            <person name="DeGray S."/>
            <person name="Dhargay N."/>
            <person name="Dooley K."/>
            <person name="Dooley K."/>
            <person name="Dorje P."/>
            <person name="Dorjee K."/>
            <person name="Dorris L."/>
            <person name="Duffey N."/>
            <person name="Dupes A."/>
            <person name="Egbiremolen O."/>
            <person name="Elong R."/>
            <person name="Falk J."/>
            <person name="Farina A."/>
            <person name="Faro S."/>
            <person name="Ferguson D."/>
            <person name="Ferreira P."/>
            <person name="Fisher S."/>
            <person name="FitzGerald M."/>
            <person name="Foley K."/>
            <person name="Foley C."/>
            <person name="Franke A."/>
            <person name="Friedrich D."/>
            <person name="Gage D."/>
            <person name="Garber M."/>
            <person name="Gearin G."/>
            <person name="Giannoukos G."/>
            <person name="Goode T."/>
            <person name="Goyette A."/>
            <person name="Graham J."/>
            <person name="Grandbois E."/>
            <person name="Gyaltsen K."/>
            <person name="Hafez N."/>
            <person name="Hagopian D."/>
            <person name="Hagos B."/>
            <person name="Hall J."/>
            <person name="Healy C."/>
            <person name="Hegarty R."/>
            <person name="Honan T."/>
            <person name="Horn A."/>
            <person name="Houde N."/>
            <person name="Hughes L."/>
            <person name="Hunnicutt L."/>
            <person name="Husby M."/>
            <person name="Jester B."/>
            <person name="Jones C."/>
            <person name="Kamat A."/>
            <person name="Kanga B."/>
            <person name="Kells C."/>
            <person name="Khazanovich D."/>
            <person name="Kieu A.C."/>
            <person name="Kisner P."/>
            <person name="Kumar M."/>
            <person name="Lance K."/>
            <person name="Landers T."/>
            <person name="Lara M."/>
            <person name="Lee W."/>
            <person name="Leger J.P."/>
            <person name="Lennon N."/>
            <person name="Leuper L."/>
            <person name="LeVine S."/>
            <person name="Liu J."/>
            <person name="Liu X."/>
            <person name="Lokyitsang Y."/>
            <person name="Lokyitsang T."/>
            <person name="Lui A."/>
            <person name="Macdonald J."/>
            <person name="Major J."/>
            <person name="Marabella R."/>
            <person name="Maru K."/>
            <person name="Matthews C."/>
            <person name="McDonough S."/>
            <person name="Mehta T."/>
            <person name="Meldrim J."/>
            <person name="Melnikov A."/>
            <person name="Meneus L."/>
            <person name="Mihalev A."/>
            <person name="Mihova T."/>
            <person name="Miller K."/>
            <person name="Mittelman R."/>
            <person name="Mlenga V."/>
            <person name="Mulrain L."/>
            <person name="Munson G."/>
            <person name="Navidi A."/>
            <person name="Naylor J."/>
            <person name="Nguyen T."/>
            <person name="Nguyen N."/>
            <person name="Nguyen C."/>
            <person name="Nguyen T."/>
            <person name="Nicol R."/>
            <person name="Norbu N."/>
            <person name="Norbu C."/>
            <person name="Novod N."/>
            <person name="Nyima T."/>
            <person name="Olandt P."/>
            <person name="O'Neill B."/>
            <person name="O'Neill K."/>
            <person name="Osman S."/>
            <person name="Oyono L."/>
            <person name="Patti C."/>
            <person name="Perrin D."/>
            <person name="Phunkhang P."/>
            <person name="Pierre F."/>
            <person name="Priest M."/>
            <person name="Rachupka A."/>
            <person name="Raghuraman S."/>
            <person name="Rameau R."/>
            <person name="Ray V."/>
            <person name="Raymond C."/>
            <person name="Rege F."/>
            <person name="Rise C."/>
            <person name="Rogers J."/>
            <person name="Rogov P."/>
            <person name="Sahalie J."/>
            <person name="Settipalli S."/>
            <person name="Sharpe T."/>
            <person name="Shea T."/>
            <person name="Sheehan M."/>
            <person name="Sherpa N."/>
            <person name="Shi J."/>
            <person name="Shih D."/>
            <person name="Sloan J."/>
            <person name="Smith C."/>
            <person name="Sparrow T."/>
            <person name="Stalker J."/>
            <person name="Stange-Thomann N."/>
            <person name="Stavropoulos S."/>
            <person name="Stone C."/>
            <person name="Stone S."/>
            <person name="Sykes S."/>
            <person name="Tchuinga P."/>
            <person name="Tenzing P."/>
            <person name="Tesfaye S."/>
            <person name="Thoulutsang D."/>
            <person name="Thoulutsang Y."/>
            <person name="Topham K."/>
            <person name="Topping I."/>
            <person name="Tsamla T."/>
            <person name="Vassiliev H."/>
            <person name="Venkataraman V."/>
            <person name="Vo A."/>
            <person name="Wangchuk T."/>
            <person name="Wangdi T."/>
            <person name="Weiand M."/>
            <person name="Wilkinson J."/>
            <person name="Wilson A."/>
            <person name="Yadav S."/>
            <person name="Yang S."/>
            <person name="Yang X."/>
            <person name="Young G."/>
            <person name="Yu Q."/>
            <person name="Zainoun J."/>
            <person name="Zembek L."/>
            <person name="Zimmer A."/>
            <person name="Lander E.S."/>
        </authorList>
    </citation>
    <scope>NUCLEOTIDE SEQUENCE [LARGE SCALE GENOMIC DNA]</scope>
    <source>
        <strain evidence="18">Boxer</strain>
    </source>
</reference>
<reference evidence="20" key="4">
    <citation type="submission" date="2025-05" db="UniProtKB">
        <authorList>
            <consortium name="Ensembl"/>
        </authorList>
    </citation>
    <scope>IDENTIFICATION</scope>
</reference>
<dbReference type="SUPFAM" id="SSF56112">
    <property type="entry name" value="Protein kinase-like (PK-like)"/>
    <property type="match status" value="1"/>
</dbReference>
<dbReference type="InterPro" id="IPR003598">
    <property type="entry name" value="Ig_sub2"/>
</dbReference>
<keyword evidence="11" id="KW-0547">Nucleotide-binding</keyword>
<evidence type="ECO:0000256" key="7">
    <source>
        <dbReference type="ARBA" id="ARBA00023170"/>
    </source>
</evidence>
<feature type="domain" description="Protein kinase" evidence="16">
    <location>
        <begin position="666"/>
        <end position="940"/>
    </location>
</feature>
<evidence type="ECO:0000313" key="19">
    <source>
        <dbReference type="Ensembl" id="ENSCAFP00030021075.1"/>
    </source>
</evidence>
<dbReference type="Pfam" id="PF07679">
    <property type="entry name" value="I-set"/>
    <property type="match status" value="2"/>
</dbReference>
<gene>
    <name evidence="20" type="primary">PTK7</name>
</gene>
<reference evidence="19" key="3">
    <citation type="submission" date="2019-03" db="EMBL/GenBank/DDBJ databases">
        <authorList>
            <person name="Warren W.C."/>
            <person name="Johnson G.S."/>
        </authorList>
    </citation>
    <scope>NUCLEOTIDE SEQUENCE [LARGE SCALE GENOMIC DNA]</scope>
    <source>
        <strain evidence="19">Basenji</strain>
    </source>
</reference>
<dbReference type="Ensembl" id="ENSCAFT00000081119.2">
    <property type="protein sequence ID" value="ENSCAFP00000054182.1"/>
    <property type="gene ID" value="ENSCAFG00000001814.6"/>
</dbReference>
<keyword evidence="8" id="KW-0325">Glycoprotein</keyword>
<evidence type="ECO:0000256" key="5">
    <source>
        <dbReference type="ARBA" id="ARBA00023136"/>
    </source>
</evidence>
<keyword evidence="7" id="KW-0675">Receptor</keyword>
<keyword evidence="12" id="KW-0479">Metal-binding</keyword>
<feature type="domain" description="Ig-like" evidence="17">
    <location>
        <begin position="309"/>
        <end position="407"/>
    </location>
</feature>
<dbReference type="FunFam" id="2.60.40.10:FF:000432">
    <property type="entry name" value="Protein tyrosine kinase 7 (inactive)"/>
    <property type="match status" value="1"/>
</dbReference>
<evidence type="ECO:0000256" key="9">
    <source>
        <dbReference type="ARBA" id="ARBA00023319"/>
    </source>
</evidence>
<comment type="subcellular location">
    <subcellularLocation>
        <location evidence="1">Membrane</location>
        <topology evidence="1">Single-pass type I membrane protein</topology>
    </subcellularLocation>
</comment>
<evidence type="ECO:0000313" key="18">
    <source>
        <dbReference type="Ensembl" id="ENSCAFP00000054182.1"/>
    </source>
</evidence>
<feature type="active site" description="Proton acceptor" evidence="10">
    <location>
        <position position="800"/>
    </location>
</feature>
<dbReference type="OrthoDB" id="2413561at2759"/>
<dbReference type="Gene3D" id="2.60.40.10">
    <property type="entry name" value="Immunoglobulins"/>
    <property type="match status" value="6"/>
</dbReference>
<dbReference type="FunFam" id="2.60.40.10:FF:000390">
    <property type="entry name" value="Protein tyrosine kinase 7 (inactive)"/>
    <property type="match status" value="1"/>
</dbReference>
<proteinExistence type="predicted"/>
<dbReference type="InterPro" id="IPR050958">
    <property type="entry name" value="Cell_Adh-Cytoskel_Orgn"/>
</dbReference>
<dbReference type="Pfam" id="PF07714">
    <property type="entry name" value="PK_Tyr_Ser-Thr"/>
    <property type="match status" value="1"/>
</dbReference>
<evidence type="ECO:0000256" key="15">
    <source>
        <dbReference type="SAM" id="SignalP"/>
    </source>
</evidence>
<evidence type="ECO:0000259" key="16">
    <source>
        <dbReference type="PROSITE" id="PS50011"/>
    </source>
</evidence>
<evidence type="ECO:0000256" key="8">
    <source>
        <dbReference type="ARBA" id="ARBA00023180"/>
    </source>
</evidence>
<dbReference type="Gene3D" id="3.30.200.20">
    <property type="entry name" value="Phosphorylase Kinase, domain 1"/>
    <property type="match status" value="1"/>
</dbReference>
<evidence type="ECO:0000256" key="4">
    <source>
        <dbReference type="ARBA" id="ARBA00022989"/>
    </source>
</evidence>
<dbReference type="GO" id="GO:0005524">
    <property type="term" value="F:ATP binding"/>
    <property type="evidence" value="ECO:0007669"/>
    <property type="project" value="UniProtKB-KW"/>
</dbReference>
<organism evidence="20 22">
    <name type="scientific">Canis lupus familiaris</name>
    <name type="common">Dog</name>
    <name type="synonym">Canis familiaris</name>
    <dbReference type="NCBI Taxonomy" id="9615"/>
    <lineage>
        <taxon>Eukaryota</taxon>
        <taxon>Metazoa</taxon>
        <taxon>Chordata</taxon>
        <taxon>Craniata</taxon>
        <taxon>Vertebrata</taxon>
        <taxon>Euteleostomi</taxon>
        <taxon>Mammalia</taxon>
        <taxon>Eutheria</taxon>
        <taxon>Laurasiatheria</taxon>
        <taxon>Carnivora</taxon>
        <taxon>Caniformia</taxon>
        <taxon>Canidae</taxon>
        <taxon>Canis</taxon>
    </lineage>
</organism>
<feature type="binding site" evidence="11">
    <location>
        <position position="700"/>
    </location>
    <ligand>
        <name>ATP</name>
        <dbReference type="ChEBI" id="CHEBI:30616"/>
    </ligand>
</feature>
<dbReference type="Proteomes" id="UP000694542">
    <property type="component" value="Chromosome 12"/>
</dbReference>
<dbReference type="PANTHER" id="PTHR45080">
    <property type="entry name" value="CONTACTIN 5"/>
    <property type="match status" value="1"/>
</dbReference>
<dbReference type="InterPro" id="IPR036179">
    <property type="entry name" value="Ig-like_dom_sf"/>
</dbReference>
<feature type="transmembrane region" description="Helical" evidence="14">
    <location>
        <begin position="575"/>
        <end position="596"/>
    </location>
</feature>
<dbReference type="CDD" id="cd05046">
    <property type="entry name" value="PTK_CCK4"/>
    <property type="match status" value="1"/>
</dbReference>
<feature type="binding site" evidence="11">
    <location>
        <position position="804"/>
    </location>
    <ligand>
        <name>ATP</name>
        <dbReference type="ChEBI" id="CHEBI:30616"/>
    </ligand>
</feature>
<dbReference type="InterPro" id="IPR007110">
    <property type="entry name" value="Ig-like_dom"/>
</dbReference>
<dbReference type="GO" id="GO:0004672">
    <property type="term" value="F:protein kinase activity"/>
    <property type="evidence" value="ECO:0007669"/>
    <property type="project" value="InterPro"/>
</dbReference>
<evidence type="ECO:0000256" key="2">
    <source>
        <dbReference type="ARBA" id="ARBA00022553"/>
    </source>
</evidence>
<keyword evidence="9" id="KW-0393">Immunoglobulin domain</keyword>